<sequence>MCELRRFLQEDLLTAPLSIIPSEADCSVCYLTISQHTLEVITAFYCIFAAWQGKSDNKKTYLDGQHLDLFPTVKVPIPPHCLSAPEQGTLLPQHLLPGWPCMAAHCSAYPADLCLSDTPLPPPPLQLCGTTLC</sequence>
<keyword evidence="2" id="KW-1185">Reference proteome</keyword>
<name>A0A9N7UHS4_PLEPL</name>
<dbReference type="AlphaFoldDB" id="A0A9N7UHS4"/>
<proteinExistence type="predicted"/>
<gene>
    <name evidence="1" type="ORF">PLEPLA_LOCUS20401</name>
</gene>
<accession>A0A9N7UHS4</accession>
<reference evidence="1" key="1">
    <citation type="submission" date="2020-03" db="EMBL/GenBank/DDBJ databases">
        <authorList>
            <person name="Weist P."/>
        </authorList>
    </citation>
    <scope>NUCLEOTIDE SEQUENCE</scope>
</reference>
<evidence type="ECO:0000313" key="1">
    <source>
        <dbReference type="EMBL" id="CAB1432338.1"/>
    </source>
</evidence>
<comment type="caution">
    <text evidence="1">The sequence shown here is derived from an EMBL/GenBank/DDBJ whole genome shotgun (WGS) entry which is preliminary data.</text>
</comment>
<dbReference type="Proteomes" id="UP001153269">
    <property type="component" value="Unassembled WGS sequence"/>
</dbReference>
<organism evidence="1 2">
    <name type="scientific">Pleuronectes platessa</name>
    <name type="common">European plaice</name>
    <dbReference type="NCBI Taxonomy" id="8262"/>
    <lineage>
        <taxon>Eukaryota</taxon>
        <taxon>Metazoa</taxon>
        <taxon>Chordata</taxon>
        <taxon>Craniata</taxon>
        <taxon>Vertebrata</taxon>
        <taxon>Euteleostomi</taxon>
        <taxon>Actinopterygii</taxon>
        <taxon>Neopterygii</taxon>
        <taxon>Teleostei</taxon>
        <taxon>Neoteleostei</taxon>
        <taxon>Acanthomorphata</taxon>
        <taxon>Carangaria</taxon>
        <taxon>Pleuronectiformes</taxon>
        <taxon>Pleuronectoidei</taxon>
        <taxon>Pleuronectidae</taxon>
        <taxon>Pleuronectes</taxon>
    </lineage>
</organism>
<protein>
    <submittedName>
        <fullName evidence="1">Uncharacterized protein</fullName>
    </submittedName>
</protein>
<dbReference type="EMBL" id="CADEAL010001428">
    <property type="protein sequence ID" value="CAB1432338.1"/>
    <property type="molecule type" value="Genomic_DNA"/>
</dbReference>
<evidence type="ECO:0000313" key="2">
    <source>
        <dbReference type="Proteomes" id="UP001153269"/>
    </source>
</evidence>